<name>A0A4D9DVL0_9SAUR</name>
<comment type="caution">
    <text evidence="2">The sequence shown here is derived from an EMBL/GenBank/DDBJ whole genome shotgun (WGS) entry which is preliminary data.</text>
</comment>
<keyword evidence="3" id="KW-1185">Reference proteome</keyword>
<dbReference type="AlphaFoldDB" id="A0A4D9DVL0"/>
<organism evidence="2 3">
    <name type="scientific">Platysternon megacephalum</name>
    <name type="common">big-headed turtle</name>
    <dbReference type="NCBI Taxonomy" id="55544"/>
    <lineage>
        <taxon>Eukaryota</taxon>
        <taxon>Metazoa</taxon>
        <taxon>Chordata</taxon>
        <taxon>Craniata</taxon>
        <taxon>Vertebrata</taxon>
        <taxon>Euteleostomi</taxon>
        <taxon>Archelosauria</taxon>
        <taxon>Testudinata</taxon>
        <taxon>Testudines</taxon>
        <taxon>Cryptodira</taxon>
        <taxon>Durocryptodira</taxon>
        <taxon>Testudinoidea</taxon>
        <taxon>Platysternidae</taxon>
        <taxon>Platysternon</taxon>
    </lineage>
</organism>
<evidence type="ECO:0000256" key="1">
    <source>
        <dbReference type="SAM" id="MobiDB-lite"/>
    </source>
</evidence>
<reference evidence="2 3" key="1">
    <citation type="submission" date="2019-04" db="EMBL/GenBank/DDBJ databases">
        <title>Draft genome of the big-headed turtle Platysternon megacephalum.</title>
        <authorList>
            <person name="Gong S."/>
        </authorList>
    </citation>
    <scope>NUCLEOTIDE SEQUENCE [LARGE SCALE GENOMIC DNA]</scope>
    <source>
        <strain evidence="2">DO16091913</strain>
        <tissue evidence="2">Muscle</tissue>
    </source>
</reference>
<accession>A0A4D9DVL0</accession>
<evidence type="ECO:0000313" key="3">
    <source>
        <dbReference type="Proteomes" id="UP000297703"/>
    </source>
</evidence>
<dbReference type="Proteomes" id="UP000297703">
    <property type="component" value="Unassembled WGS sequence"/>
</dbReference>
<gene>
    <name evidence="2" type="ORF">DR999_PMT19407</name>
</gene>
<protein>
    <submittedName>
        <fullName evidence="2">Targeting protein for Xklp2</fullName>
    </submittedName>
</protein>
<reference evidence="2 3" key="2">
    <citation type="submission" date="2019-04" db="EMBL/GenBank/DDBJ databases">
        <title>The genome sequence of big-headed turtle.</title>
        <authorList>
            <person name="Gong S."/>
        </authorList>
    </citation>
    <scope>NUCLEOTIDE SEQUENCE [LARGE SCALE GENOMIC DNA]</scope>
    <source>
        <strain evidence="2">DO16091913</strain>
        <tissue evidence="2">Muscle</tissue>
    </source>
</reference>
<sequence>MVTPHPYRPALSHPEQGGSSSQGKPPPPHPDTQSIQGEVHLGRGSHGNASLPDLTPPPHQTCFTPHSEQAEGDSHYTGNPNQVPPRIGSLLSPIPSRQGEVPISMGVSIRLPQDRPLIHP</sequence>
<feature type="region of interest" description="Disordered" evidence="1">
    <location>
        <begin position="1"/>
        <end position="89"/>
    </location>
</feature>
<dbReference type="EMBL" id="QXTE01000379">
    <property type="protein sequence ID" value="TFJ98633.1"/>
    <property type="molecule type" value="Genomic_DNA"/>
</dbReference>
<feature type="compositionally biased region" description="Low complexity" evidence="1">
    <location>
        <begin position="14"/>
        <end position="23"/>
    </location>
</feature>
<evidence type="ECO:0000313" key="2">
    <source>
        <dbReference type="EMBL" id="TFJ98633.1"/>
    </source>
</evidence>
<proteinExistence type="predicted"/>